<reference evidence="2 3" key="1">
    <citation type="journal article" date="2015" name="Genome Announc.">
        <title>Draft Genome of the Euendolithic (true boring) Cyanobacterium Mastigocoleus testarum strain BC008.</title>
        <authorList>
            <person name="Guida B.S."/>
            <person name="Garcia-Pichel F."/>
        </authorList>
    </citation>
    <scope>NUCLEOTIDE SEQUENCE [LARGE SCALE GENOMIC DNA]</scope>
    <source>
        <strain evidence="2 3">BC008</strain>
    </source>
</reference>
<organism evidence="2 3">
    <name type="scientific">Mastigocoleus testarum BC008</name>
    <dbReference type="NCBI Taxonomy" id="371196"/>
    <lineage>
        <taxon>Bacteria</taxon>
        <taxon>Bacillati</taxon>
        <taxon>Cyanobacteriota</taxon>
        <taxon>Cyanophyceae</taxon>
        <taxon>Nostocales</taxon>
        <taxon>Hapalosiphonaceae</taxon>
        <taxon>Mastigocoleus</taxon>
    </lineage>
</organism>
<name>A0A0V7ZCM3_9CYAN</name>
<proteinExistence type="predicted"/>
<accession>A0A0V7ZCM3</accession>
<protein>
    <submittedName>
        <fullName evidence="2">Uncharacterized protein</fullName>
    </submittedName>
</protein>
<dbReference type="AlphaFoldDB" id="A0A0V7ZCM3"/>
<evidence type="ECO:0000256" key="1">
    <source>
        <dbReference type="SAM" id="MobiDB-lite"/>
    </source>
</evidence>
<evidence type="ECO:0000313" key="3">
    <source>
        <dbReference type="Proteomes" id="UP000053372"/>
    </source>
</evidence>
<dbReference type="RefSeq" id="WP_027846464.1">
    <property type="nucleotide sequence ID" value="NZ_LMTZ01000161.1"/>
</dbReference>
<sequence length="86" mass="9806">MFLLEMERQRKTRTFRIDEVVIDGLNKLAKKRGISANRLLEIILFQELKGEGVINKSTELLGETRGGDQKSEAAKSKQETENKESL</sequence>
<gene>
    <name evidence="2" type="ORF">BC008_08780</name>
</gene>
<dbReference type="OrthoDB" id="517508at2"/>
<comment type="caution">
    <text evidence="2">The sequence shown here is derived from an EMBL/GenBank/DDBJ whole genome shotgun (WGS) entry which is preliminary data.</text>
</comment>
<feature type="region of interest" description="Disordered" evidence="1">
    <location>
        <begin position="60"/>
        <end position="86"/>
    </location>
</feature>
<feature type="compositionally biased region" description="Basic and acidic residues" evidence="1">
    <location>
        <begin position="65"/>
        <end position="86"/>
    </location>
</feature>
<keyword evidence="3" id="KW-1185">Reference proteome</keyword>
<dbReference type="EMBL" id="LMTZ01000161">
    <property type="protein sequence ID" value="KST62253.1"/>
    <property type="molecule type" value="Genomic_DNA"/>
</dbReference>
<evidence type="ECO:0000313" key="2">
    <source>
        <dbReference type="EMBL" id="KST62253.1"/>
    </source>
</evidence>
<dbReference type="Proteomes" id="UP000053372">
    <property type="component" value="Unassembled WGS sequence"/>
</dbReference>